<feature type="domain" description="Protein CPL1-like" evidence="2">
    <location>
        <begin position="251"/>
        <end position="310"/>
    </location>
</feature>
<dbReference type="OrthoDB" id="439917at2759"/>
<dbReference type="EMBL" id="PGCJ01000062">
    <property type="protein sequence ID" value="PLW53379.1"/>
    <property type="molecule type" value="Genomic_DNA"/>
</dbReference>
<dbReference type="Proteomes" id="UP000235392">
    <property type="component" value="Unassembled WGS sequence"/>
</dbReference>
<dbReference type="InterPro" id="IPR038955">
    <property type="entry name" value="PriA/CPL1_fungi"/>
</dbReference>
<dbReference type="Proteomes" id="UP000235388">
    <property type="component" value="Unassembled WGS sequence"/>
</dbReference>
<protein>
    <recommendedName>
        <fullName evidence="2">Protein CPL1-like domain-containing protein</fullName>
    </recommendedName>
</protein>
<dbReference type="PANTHER" id="PTHR35192">
    <property type="entry name" value="PROTEIN, PUTATIVE-RELATED"/>
    <property type="match status" value="1"/>
</dbReference>
<dbReference type="Pfam" id="PF21671">
    <property type="entry name" value="CPL1-like"/>
    <property type="match status" value="1"/>
</dbReference>
<gene>
    <name evidence="4" type="ORF">PCANC_06133</name>
    <name evidence="3" type="ORF">PCASD_07377</name>
</gene>
<dbReference type="PANTHER" id="PTHR35192:SF2">
    <property type="entry name" value="APPLE DOMAIN-CONTAINING PROTEIN"/>
    <property type="match status" value="1"/>
</dbReference>
<dbReference type="EMBL" id="PGCI01000038">
    <property type="protein sequence ID" value="PLW46603.1"/>
    <property type="molecule type" value="Genomic_DNA"/>
</dbReference>
<name>A0A2N5VTQ7_9BASI</name>
<proteinExistence type="predicted"/>
<dbReference type="AlphaFoldDB" id="A0A2N5VTQ7"/>
<evidence type="ECO:0000256" key="1">
    <source>
        <dbReference type="SAM" id="SignalP"/>
    </source>
</evidence>
<feature type="signal peptide" evidence="1">
    <location>
        <begin position="1"/>
        <end position="18"/>
    </location>
</feature>
<evidence type="ECO:0000313" key="3">
    <source>
        <dbReference type="EMBL" id="PLW46603.1"/>
    </source>
</evidence>
<evidence type="ECO:0000259" key="2">
    <source>
        <dbReference type="Pfam" id="PF21671"/>
    </source>
</evidence>
<reference evidence="5 6" key="1">
    <citation type="submission" date="2017-11" db="EMBL/GenBank/DDBJ databases">
        <title>De novo assembly and phasing of dikaryotic genomes from two isolates of Puccinia coronata f. sp. avenae, the causal agent of oat crown rust.</title>
        <authorList>
            <person name="Miller M.E."/>
            <person name="Zhang Y."/>
            <person name="Omidvar V."/>
            <person name="Sperschneider J."/>
            <person name="Schwessinger B."/>
            <person name="Raley C."/>
            <person name="Palmer J.M."/>
            <person name="Garnica D."/>
            <person name="Upadhyaya N."/>
            <person name="Rathjen J."/>
            <person name="Taylor J.M."/>
            <person name="Park R.F."/>
            <person name="Dodds P.N."/>
            <person name="Hirsch C.D."/>
            <person name="Kianian S.F."/>
            <person name="Figueroa M."/>
        </authorList>
    </citation>
    <scope>NUCLEOTIDE SEQUENCE [LARGE SCALE GENOMIC DNA]</scope>
    <source>
        <strain evidence="4">12NC29</strain>
        <strain evidence="3">12SD80</strain>
    </source>
</reference>
<keyword evidence="1" id="KW-0732">Signal</keyword>
<sequence>MLAIQTLSLVAFVSSALAYDLPMVTPPSVSGTQFPSQHLSARDLTTSAGLNSVWQVNTGLSSAGCGLSTNVWGQISPVSSSGYANLCLQCRVTILGVEVVNFSYASALASSISAHGVSADQVTVLQSSIDNDLLKLSAGCKTSVRCTTVCSGDQRCKSSSFSNGSCRFQSVNYLTQNKAGQPLAQAFQNIFATKGSGFCSICPSDTSCSRTPQASGLARRSVKSRDSGKEQCPTGLSACPISSGLGASSSFECIDVQQEVTSCGGCATTGKGVDCTTLKGVASSGCSDGQCKIFSCKTGYQYSDTHNVCIKSKSSRSLKIKQSI</sequence>
<evidence type="ECO:0000313" key="6">
    <source>
        <dbReference type="Proteomes" id="UP000235392"/>
    </source>
</evidence>
<evidence type="ECO:0000313" key="4">
    <source>
        <dbReference type="EMBL" id="PLW53379.1"/>
    </source>
</evidence>
<accession>A0A2N5VTQ7</accession>
<organism evidence="4 5">
    <name type="scientific">Puccinia coronata f. sp. avenae</name>
    <dbReference type="NCBI Taxonomy" id="200324"/>
    <lineage>
        <taxon>Eukaryota</taxon>
        <taxon>Fungi</taxon>
        <taxon>Dikarya</taxon>
        <taxon>Basidiomycota</taxon>
        <taxon>Pucciniomycotina</taxon>
        <taxon>Pucciniomycetes</taxon>
        <taxon>Pucciniales</taxon>
        <taxon>Pucciniaceae</taxon>
        <taxon>Puccinia</taxon>
    </lineage>
</organism>
<keyword evidence="5" id="KW-1185">Reference proteome</keyword>
<feature type="chain" id="PRO_5015084070" description="Protein CPL1-like domain-containing protein" evidence="1">
    <location>
        <begin position="19"/>
        <end position="324"/>
    </location>
</feature>
<evidence type="ECO:0000313" key="5">
    <source>
        <dbReference type="Proteomes" id="UP000235388"/>
    </source>
</evidence>
<dbReference type="InterPro" id="IPR048661">
    <property type="entry name" value="CPL1-like"/>
</dbReference>
<dbReference type="STRING" id="200324.A0A2N5VTQ7"/>
<comment type="caution">
    <text evidence="4">The sequence shown here is derived from an EMBL/GenBank/DDBJ whole genome shotgun (WGS) entry which is preliminary data.</text>
</comment>